<feature type="compositionally biased region" description="Polar residues" evidence="1">
    <location>
        <begin position="70"/>
        <end position="79"/>
    </location>
</feature>
<reference evidence="2" key="1">
    <citation type="submission" date="2017-07" db="EMBL/GenBank/DDBJ databases">
        <title>Taro Niue Genome Assembly and Annotation.</title>
        <authorList>
            <person name="Atibalentja N."/>
            <person name="Keating K."/>
            <person name="Fields C.J."/>
        </authorList>
    </citation>
    <scope>NUCLEOTIDE SEQUENCE</scope>
    <source>
        <strain evidence="2">Niue_2</strain>
        <tissue evidence="2">Leaf</tissue>
    </source>
</reference>
<evidence type="ECO:0000313" key="2">
    <source>
        <dbReference type="EMBL" id="MQM02205.1"/>
    </source>
</evidence>
<gene>
    <name evidence="2" type="ORF">Taro_034968</name>
</gene>
<feature type="non-terminal residue" evidence="2">
    <location>
        <position position="1"/>
    </location>
</feature>
<accession>A0A843WBR2</accession>
<organism evidence="2 3">
    <name type="scientific">Colocasia esculenta</name>
    <name type="common">Wild taro</name>
    <name type="synonym">Arum esculentum</name>
    <dbReference type="NCBI Taxonomy" id="4460"/>
    <lineage>
        <taxon>Eukaryota</taxon>
        <taxon>Viridiplantae</taxon>
        <taxon>Streptophyta</taxon>
        <taxon>Embryophyta</taxon>
        <taxon>Tracheophyta</taxon>
        <taxon>Spermatophyta</taxon>
        <taxon>Magnoliopsida</taxon>
        <taxon>Liliopsida</taxon>
        <taxon>Araceae</taxon>
        <taxon>Aroideae</taxon>
        <taxon>Colocasieae</taxon>
        <taxon>Colocasia</taxon>
    </lineage>
</organism>
<keyword evidence="3" id="KW-1185">Reference proteome</keyword>
<feature type="compositionally biased region" description="Polar residues" evidence="1">
    <location>
        <begin position="1"/>
        <end position="18"/>
    </location>
</feature>
<comment type="caution">
    <text evidence="2">The sequence shown here is derived from an EMBL/GenBank/DDBJ whole genome shotgun (WGS) entry which is preliminary data.</text>
</comment>
<name>A0A843WBR2_COLES</name>
<evidence type="ECO:0000256" key="1">
    <source>
        <dbReference type="SAM" id="MobiDB-lite"/>
    </source>
</evidence>
<dbReference type="EMBL" id="NMUH01002814">
    <property type="protein sequence ID" value="MQM02205.1"/>
    <property type="molecule type" value="Genomic_DNA"/>
</dbReference>
<feature type="region of interest" description="Disordered" evidence="1">
    <location>
        <begin position="1"/>
        <end position="30"/>
    </location>
</feature>
<evidence type="ECO:0000313" key="3">
    <source>
        <dbReference type="Proteomes" id="UP000652761"/>
    </source>
</evidence>
<dbReference type="Proteomes" id="UP000652761">
    <property type="component" value="Unassembled WGS sequence"/>
</dbReference>
<dbReference type="AlphaFoldDB" id="A0A843WBR2"/>
<feature type="region of interest" description="Disordered" evidence="1">
    <location>
        <begin position="70"/>
        <end position="90"/>
    </location>
</feature>
<feature type="non-terminal residue" evidence="2">
    <location>
        <position position="269"/>
    </location>
</feature>
<protein>
    <submittedName>
        <fullName evidence="2">Uncharacterized protein</fullName>
    </submittedName>
</protein>
<feature type="region of interest" description="Disordered" evidence="1">
    <location>
        <begin position="191"/>
        <end position="213"/>
    </location>
</feature>
<proteinExistence type="predicted"/>
<sequence>PLIERPTQSGNPNSNPSVRTRHVNPPGRVGENGTPIGSLFGILDPWVVGFSSLYVIYCFLDLSIERPTKSGNPNWNPSVRTRHVNPPGRVEENGTPIRSLFGILDPRVVCFNPLYVICYFLDPSIERLTQSGNPKWNPSVRTCHVNPPGRVGENNTPIGSLFGILDPRVVGFSSLYVICCFLDPSIERSTPSENPNWNPSVRTRHVNPPSRVGENGTPIRSLFGILDPRVVCLNPLYIRQLNARPNPGIQIGIRQFAHVTLTHPVISVN</sequence>
<feature type="compositionally biased region" description="Polar residues" evidence="1">
    <location>
        <begin position="191"/>
        <end position="201"/>
    </location>
</feature>